<dbReference type="PANTHER" id="PTHR46247">
    <property type="entry name" value="CRS2-ASSOCIATED FACTOR 1, CHLOROPLASTIC"/>
    <property type="match status" value="1"/>
</dbReference>
<reference evidence="10 11" key="1">
    <citation type="journal article" date="2017" name="Nature">
        <title>The Apostasia genome and the evolution of orchids.</title>
        <authorList>
            <person name="Zhang G.Q."/>
            <person name="Liu K.W."/>
            <person name="Li Z."/>
            <person name="Lohaus R."/>
            <person name="Hsiao Y.Y."/>
            <person name="Niu S.C."/>
            <person name="Wang J.Y."/>
            <person name="Lin Y.C."/>
            <person name="Xu Q."/>
            <person name="Chen L.J."/>
            <person name="Yoshida K."/>
            <person name="Fujiwara S."/>
            <person name="Wang Z.W."/>
            <person name="Zhang Y.Q."/>
            <person name="Mitsuda N."/>
            <person name="Wang M."/>
            <person name="Liu G.H."/>
            <person name="Pecoraro L."/>
            <person name="Huang H.X."/>
            <person name="Xiao X.J."/>
            <person name="Lin M."/>
            <person name="Wu X.Y."/>
            <person name="Wu W.L."/>
            <person name="Chen Y.Y."/>
            <person name="Chang S.B."/>
            <person name="Sakamoto S."/>
            <person name="Ohme-Takagi M."/>
            <person name="Yagi M."/>
            <person name="Zeng S.J."/>
            <person name="Shen C.Y."/>
            <person name="Yeh C.M."/>
            <person name="Luo Y.B."/>
            <person name="Tsai W.C."/>
            <person name="Van de Peer Y."/>
            <person name="Liu Z.J."/>
        </authorList>
    </citation>
    <scope>NUCLEOTIDE SEQUENCE [LARGE SCALE GENOMIC DNA]</scope>
    <source>
        <strain evidence="11">cv. Shenzhen</strain>
        <tissue evidence="10">Stem</tissue>
    </source>
</reference>
<evidence type="ECO:0000259" key="9">
    <source>
        <dbReference type="PROSITE" id="PS51295"/>
    </source>
</evidence>
<dbReference type="FunFam" id="3.30.110.60:FF:000002">
    <property type="entry name" value="CRS2-associated factor 1, chloroplastic"/>
    <property type="match status" value="1"/>
</dbReference>
<dbReference type="STRING" id="1088818.A0A2H9ZR04"/>
<dbReference type="SUPFAM" id="SSF75471">
    <property type="entry name" value="YhbY-like"/>
    <property type="match status" value="1"/>
</dbReference>
<dbReference type="Gene3D" id="3.30.110.60">
    <property type="entry name" value="YhbY-like"/>
    <property type="match status" value="1"/>
</dbReference>
<dbReference type="InterPro" id="IPR044599">
    <property type="entry name" value="CAF1P_plant"/>
</dbReference>
<dbReference type="GO" id="GO:0003723">
    <property type="term" value="F:RNA binding"/>
    <property type="evidence" value="ECO:0007669"/>
    <property type="project" value="UniProtKB-UniRule"/>
</dbReference>
<dbReference type="InterPro" id="IPR001890">
    <property type="entry name" value="RNA-binding_CRM"/>
</dbReference>
<proteinExistence type="predicted"/>
<feature type="region of interest" description="Disordered" evidence="8">
    <location>
        <begin position="211"/>
        <end position="232"/>
    </location>
</feature>
<evidence type="ECO:0000256" key="4">
    <source>
        <dbReference type="ARBA" id="ARBA00022946"/>
    </source>
</evidence>
<feature type="compositionally biased region" description="Basic and acidic residues" evidence="8">
    <location>
        <begin position="678"/>
        <end position="687"/>
    </location>
</feature>
<feature type="compositionally biased region" description="Basic and acidic residues" evidence="8">
    <location>
        <begin position="48"/>
        <end position="57"/>
    </location>
</feature>
<evidence type="ECO:0000256" key="5">
    <source>
        <dbReference type="ARBA" id="ARBA00023187"/>
    </source>
</evidence>
<protein>
    <submittedName>
        <fullName evidence="10">CRS2-associated factor 1, chloroplastic</fullName>
    </submittedName>
</protein>
<evidence type="ECO:0000256" key="6">
    <source>
        <dbReference type="ARBA" id="ARBA00023274"/>
    </source>
</evidence>
<dbReference type="EMBL" id="KZ454830">
    <property type="protein sequence ID" value="PKA45716.1"/>
    <property type="molecule type" value="Genomic_DNA"/>
</dbReference>
<dbReference type="GO" id="GO:0006397">
    <property type="term" value="P:mRNA processing"/>
    <property type="evidence" value="ECO:0007669"/>
    <property type="project" value="UniProtKB-KW"/>
</dbReference>
<keyword evidence="1" id="KW-0507">mRNA processing</keyword>
<keyword evidence="2" id="KW-0677">Repeat</keyword>
<evidence type="ECO:0000313" key="10">
    <source>
        <dbReference type="EMBL" id="PKA45716.1"/>
    </source>
</evidence>
<evidence type="ECO:0000256" key="7">
    <source>
        <dbReference type="PROSITE-ProRule" id="PRU00626"/>
    </source>
</evidence>
<keyword evidence="3 7" id="KW-0694">RNA-binding</keyword>
<organism evidence="10 11">
    <name type="scientific">Apostasia shenzhenica</name>
    <dbReference type="NCBI Taxonomy" id="1088818"/>
    <lineage>
        <taxon>Eukaryota</taxon>
        <taxon>Viridiplantae</taxon>
        <taxon>Streptophyta</taxon>
        <taxon>Embryophyta</taxon>
        <taxon>Tracheophyta</taxon>
        <taxon>Spermatophyta</taxon>
        <taxon>Magnoliopsida</taxon>
        <taxon>Liliopsida</taxon>
        <taxon>Asparagales</taxon>
        <taxon>Orchidaceae</taxon>
        <taxon>Apostasioideae</taxon>
        <taxon>Apostasia</taxon>
    </lineage>
</organism>
<dbReference type="InterPro" id="IPR035920">
    <property type="entry name" value="YhbY-like_sf"/>
</dbReference>
<evidence type="ECO:0000313" key="11">
    <source>
        <dbReference type="Proteomes" id="UP000236161"/>
    </source>
</evidence>
<keyword evidence="4" id="KW-0809">Transit peptide</keyword>
<dbReference type="Proteomes" id="UP000236161">
    <property type="component" value="Unassembled WGS sequence"/>
</dbReference>
<dbReference type="GO" id="GO:0000373">
    <property type="term" value="P:Group II intron splicing"/>
    <property type="evidence" value="ECO:0007669"/>
    <property type="project" value="InterPro"/>
</dbReference>
<keyword evidence="5" id="KW-0508">mRNA splicing</keyword>
<accession>A0A2H9ZR04</accession>
<keyword evidence="11" id="KW-1185">Reference proteome</keyword>
<evidence type="ECO:0000256" key="3">
    <source>
        <dbReference type="ARBA" id="ARBA00022884"/>
    </source>
</evidence>
<dbReference type="AlphaFoldDB" id="A0A2H9ZR04"/>
<feature type="compositionally biased region" description="Basic and acidic residues" evidence="8">
    <location>
        <begin position="702"/>
        <end position="718"/>
    </location>
</feature>
<feature type="domain" description="CRM" evidence="9">
    <location>
        <begin position="357"/>
        <end position="454"/>
    </location>
</feature>
<sequence length="738" mass="82207">MALKSGSPVPLYPANYCTPHRRSSAPTEIRFSRWNNANAEPFRRRQRQQKEIEDDIRRHRRFESATKIADAQESTDRTSAFNVAPQPEYKSHGTPSSPSSPSIPGKASKYSKPPENPNSSHPAFRRSSRAPLKVRIPPPAPEPDGETGISVSEKGISYKLKNAPFEFQYSYTETPKVKPLALREQPFLPFGPTTMPRPWTGRAPLPPSKKKLPEFDSFRLPPPGKKGVKTVQAPGPFLVGSGPMYRAMTREEILGEPLTKEEVKELIKGCLKASRQLNIEIVRCLQAIDIRSLQYALILYSVLQESWMMEKTGGKIIYGRGGVLYLYRGRNYNYRNRPKFPLMLWKPMAPVYPRLVQRVPEGLTLDEATAMRKKGRQVPPISKNGVYCNLVKDVQEAFEECELVRINCKGLNKSDCRKIGAKLKDLVPCVLISFECEHILMWRGKDWKSSLSPLEDFLHDEAFQDVTDNTSDITDSLQKTANVDFVKEIIQIESLSEIPGENVNLVNGISNERTVDYTTVSTDAAVLPENVEISSATVNLESASYVSLDDDQCKEMPTQSNSPDDILDSTETKEASFSSVADPSGIVDNVSDEGVSELGMIPTETLPVYSDLNVDNPWLESVLLLVEQAVASGSAVILDNESLDADIVLARSVALAKTAPCGPKFQHWTKKTVSQNAEKVKSKSTEEKDAEVETFIVPQTKRGNEKKKPSKSGKREDIFSDLVPHGSLRIDELAKLLA</sequence>
<gene>
    <name evidence="10" type="ORF">AXF42_Ash011057</name>
</gene>
<dbReference type="OrthoDB" id="2021019at2759"/>
<dbReference type="GO" id="GO:1990904">
    <property type="term" value="C:ribonucleoprotein complex"/>
    <property type="evidence" value="ECO:0007669"/>
    <property type="project" value="UniProtKB-KW"/>
</dbReference>
<name>A0A2H9ZR04_9ASPA</name>
<evidence type="ECO:0000256" key="8">
    <source>
        <dbReference type="SAM" id="MobiDB-lite"/>
    </source>
</evidence>
<dbReference type="PANTHER" id="PTHR46247:SF1">
    <property type="entry name" value="CRS2-ASSOCIATED FACTOR 1, CHLOROPLASTIC"/>
    <property type="match status" value="1"/>
</dbReference>
<feature type="region of interest" description="Disordered" evidence="8">
    <location>
        <begin position="673"/>
        <end position="718"/>
    </location>
</feature>
<evidence type="ECO:0000256" key="2">
    <source>
        <dbReference type="ARBA" id="ARBA00022737"/>
    </source>
</evidence>
<dbReference type="SMART" id="SM01103">
    <property type="entry name" value="CRS1_YhbY"/>
    <property type="match status" value="1"/>
</dbReference>
<keyword evidence="6" id="KW-0687">Ribonucleoprotein</keyword>
<evidence type="ECO:0000256" key="1">
    <source>
        <dbReference type="ARBA" id="ARBA00022664"/>
    </source>
</evidence>
<feature type="region of interest" description="Disordered" evidence="8">
    <location>
        <begin position="1"/>
        <end position="150"/>
    </location>
</feature>
<dbReference type="Pfam" id="PF01985">
    <property type="entry name" value="CRS1_YhbY"/>
    <property type="match status" value="1"/>
</dbReference>
<dbReference type="PROSITE" id="PS51295">
    <property type="entry name" value="CRM"/>
    <property type="match status" value="1"/>
</dbReference>